<feature type="transmembrane region" description="Helical" evidence="2">
    <location>
        <begin position="72"/>
        <end position="92"/>
    </location>
</feature>
<gene>
    <name evidence="3" type="ORF">GCM10023235_21690</name>
</gene>
<keyword evidence="2" id="KW-0812">Transmembrane</keyword>
<feature type="transmembrane region" description="Helical" evidence="2">
    <location>
        <begin position="155"/>
        <end position="174"/>
    </location>
</feature>
<protein>
    <recommendedName>
        <fullName evidence="5">ABC transporter permease</fullName>
    </recommendedName>
</protein>
<reference evidence="4" key="1">
    <citation type="journal article" date="2019" name="Int. J. Syst. Evol. Microbiol.">
        <title>The Global Catalogue of Microorganisms (GCM) 10K type strain sequencing project: providing services to taxonomists for standard genome sequencing and annotation.</title>
        <authorList>
            <consortium name="The Broad Institute Genomics Platform"/>
            <consortium name="The Broad Institute Genome Sequencing Center for Infectious Disease"/>
            <person name="Wu L."/>
            <person name="Ma J."/>
        </authorList>
    </citation>
    <scope>NUCLEOTIDE SEQUENCE [LARGE SCALE GENOMIC DNA]</scope>
    <source>
        <strain evidence="4">JCM 13006</strain>
    </source>
</reference>
<accession>A0ABP9DHM1</accession>
<dbReference type="EMBL" id="BAABIS010000001">
    <property type="protein sequence ID" value="GAA4844936.1"/>
    <property type="molecule type" value="Genomic_DNA"/>
</dbReference>
<comment type="caution">
    <text evidence="3">The sequence shown here is derived from an EMBL/GenBank/DDBJ whole genome shotgun (WGS) entry which is preliminary data.</text>
</comment>
<feature type="compositionally biased region" description="Pro residues" evidence="1">
    <location>
        <begin position="219"/>
        <end position="245"/>
    </location>
</feature>
<feature type="compositionally biased region" description="Pro residues" evidence="1">
    <location>
        <begin position="182"/>
        <end position="204"/>
    </location>
</feature>
<evidence type="ECO:0000313" key="4">
    <source>
        <dbReference type="Proteomes" id="UP001501752"/>
    </source>
</evidence>
<name>A0ABP9DHM1_9ACTN</name>
<evidence type="ECO:0000256" key="2">
    <source>
        <dbReference type="SAM" id="Phobius"/>
    </source>
</evidence>
<proteinExistence type="predicted"/>
<keyword evidence="2" id="KW-1133">Transmembrane helix</keyword>
<feature type="transmembrane region" description="Helical" evidence="2">
    <location>
        <begin position="20"/>
        <end position="44"/>
    </location>
</feature>
<evidence type="ECO:0000313" key="3">
    <source>
        <dbReference type="EMBL" id="GAA4844936.1"/>
    </source>
</evidence>
<feature type="compositionally biased region" description="Low complexity" evidence="1">
    <location>
        <begin position="205"/>
        <end position="218"/>
    </location>
</feature>
<keyword evidence="2" id="KW-0472">Membrane</keyword>
<feature type="transmembrane region" description="Helical" evidence="2">
    <location>
        <begin position="99"/>
        <end position="120"/>
    </location>
</feature>
<keyword evidence="4" id="KW-1185">Reference proteome</keyword>
<evidence type="ECO:0008006" key="5">
    <source>
        <dbReference type="Google" id="ProtNLM"/>
    </source>
</evidence>
<dbReference type="Proteomes" id="UP001501752">
    <property type="component" value="Unassembled WGS sequence"/>
</dbReference>
<organism evidence="3 4">
    <name type="scientific">Kitasatospora terrestris</name>
    <dbReference type="NCBI Taxonomy" id="258051"/>
    <lineage>
        <taxon>Bacteria</taxon>
        <taxon>Bacillati</taxon>
        <taxon>Actinomycetota</taxon>
        <taxon>Actinomycetes</taxon>
        <taxon>Kitasatosporales</taxon>
        <taxon>Streptomycetaceae</taxon>
        <taxon>Kitasatospora</taxon>
    </lineage>
</organism>
<feature type="region of interest" description="Disordered" evidence="1">
    <location>
        <begin position="182"/>
        <end position="245"/>
    </location>
</feature>
<sequence>MPPPYLPQPERKPREVGPELRTGALLTVAGLILGLALGLCWLWLAPRVMFDVKNDRILYVDPEGEQRIGADGVFALLGLACGVLSALAAFLFTRARGGGIGMVVGLALGGIGGSVVGWQLGMKLGPTSDIRAHALQVGNGHRISGALELGAHGALLVWPMSAMIVVFALTAAFGKREEDPPPYWAGPQWSPPPYGPPFAGPPEAPGAAPAPARPGDAHPAPPVPPTDAPPAPPAPPKDPWSAPPN</sequence>
<evidence type="ECO:0000256" key="1">
    <source>
        <dbReference type="SAM" id="MobiDB-lite"/>
    </source>
</evidence>
<dbReference type="RefSeq" id="WP_345696582.1">
    <property type="nucleotide sequence ID" value="NZ_BAABIS010000001.1"/>
</dbReference>